<sequence>MSKYTKFDTSPMTLETRNHDFTKQHIFISGSLGVGKSTIMKCLSDYLQERDDVFFIREYIDFSDAGERQLEKLHTGIISNYQFQLYVIHCYEKQLSTVDFEEADVVVWERHPIEALQIFCKGDETLLDKERLDIKIKLESLCDRFKVPQLFEKNINYISIDTNVIKPEQISYFLISEIIYEMLSGEYENDVFLLLFCSDTTEQLNRIIKRRRPIELKKYRTANDLLLINNNYFELFLKGRDHQLK</sequence>
<gene>
    <name evidence="2" type="ORF">KM1_198270</name>
</gene>
<dbReference type="Pfam" id="PF01712">
    <property type="entry name" value="dNK"/>
    <property type="match status" value="1"/>
</dbReference>
<evidence type="ECO:0000259" key="1">
    <source>
        <dbReference type="Pfam" id="PF01712"/>
    </source>
</evidence>
<organism evidence="2 3">
    <name type="scientific">Entamoeba histolytica HM-3:IMSS</name>
    <dbReference type="NCBI Taxonomy" id="885315"/>
    <lineage>
        <taxon>Eukaryota</taxon>
        <taxon>Amoebozoa</taxon>
        <taxon>Evosea</taxon>
        <taxon>Archamoebae</taxon>
        <taxon>Mastigamoebida</taxon>
        <taxon>Entamoebidae</taxon>
        <taxon>Entamoeba</taxon>
    </lineage>
</organism>
<dbReference type="Gene3D" id="3.40.50.300">
    <property type="entry name" value="P-loop containing nucleotide triphosphate hydrolases"/>
    <property type="match status" value="1"/>
</dbReference>
<dbReference type="AlphaFoldDB" id="M7WWL7"/>
<dbReference type="PANTHER" id="PTHR10513">
    <property type="entry name" value="DEOXYNUCLEOSIDE KINASE"/>
    <property type="match status" value="1"/>
</dbReference>
<dbReference type="PANTHER" id="PTHR10513:SF35">
    <property type="entry name" value="DEOXYADENOSINE KINASE"/>
    <property type="match status" value="1"/>
</dbReference>
<dbReference type="CDD" id="cd02019">
    <property type="entry name" value="NK"/>
    <property type="match status" value="1"/>
</dbReference>
<dbReference type="SUPFAM" id="SSF52540">
    <property type="entry name" value="P-loop containing nucleoside triphosphate hydrolases"/>
    <property type="match status" value="1"/>
</dbReference>
<dbReference type="InterPro" id="IPR031314">
    <property type="entry name" value="DNK_dom"/>
</dbReference>
<dbReference type="InterPro" id="IPR027417">
    <property type="entry name" value="P-loop_NTPase"/>
</dbReference>
<evidence type="ECO:0000313" key="2">
    <source>
        <dbReference type="EMBL" id="EMS15784.1"/>
    </source>
</evidence>
<dbReference type="Proteomes" id="UP000030780">
    <property type="component" value="Unassembled WGS sequence"/>
</dbReference>
<accession>M7WWL7</accession>
<dbReference type="GO" id="GO:0005739">
    <property type="term" value="C:mitochondrion"/>
    <property type="evidence" value="ECO:0007669"/>
    <property type="project" value="TreeGrafter"/>
</dbReference>
<proteinExistence type="predicted"/>
<dbReference type="InterPro" id="IPR050566">
    <property type="entry name" value="Deoxyribonucleoside_kinase"/>
</dbReference>
<evidence type="ECO:0000313" key="3">
    <source>
        <dbReference type="Proteomes" id="UP000030780"/>
    </source>
</evidence>
<dbReference type="VEuPathDB" id="AmoebaDB:KM1_198270"/>
<name>M7WWL7_ENTHI</name>
<feature type="domain" description="Deoxynucleoside kinase" evidence="1">
    <location>
        <begin position="26"/>
        <end position="143"/>
    </location>
</feature>
<dbReference type="EMBL" id="KB637595">
    <property type="protein sequence ID" value="EMS15784.1"/>
    <property type="molecule type" value="Genomic_DNA"/>
</dbReference>
<protein>
    <recommendedName>
        <fullName evidence="1">Deoxynucleoside kinase domain-containing protein</fullName>
    </recommendedName>
</protein>
<dbReference type="GO" id="GO:0019136">
    <property type="term" value="F:deoxynucleoside kinase activity"/>
    <property type="evidence" value="ECO:0007669"/>
    <property type="project" value="TreeGrafter"/>
</dbReference>
<reference evidence="2 3" key="1">
    <citation type="submission" date="2013-01" db="EMBL/GenBank/DDBJ databases">
        <authorList>
            <person name="Inman J."/>
            <person name="Zafar N."/>
            <person name="Lorenzi H."/>
            <person name="Caler E."/>
        </authorList>
    </citation>
    <scope>NUCLEOTIDE SEQUENCE [LARGE SCALE GENOMIC DNA]</scope>
    <source>
        <strain evidence="2 3">HM-3:IMSS</strain>
    </source>
</reference>